<gene>
    <name evidence="3" type="ORF">COCMIDRAFT_41576</name>
</gene>
<reference evidence="3 4" key="1">
    <citation type="journal article" date="2013" name="PLoS Genet.">
        <title>Comparative genome structure, secondary metabolite, and effector coding capacity across Cochliobolus pathogens.</title>
        <authorList>
            <person name="Condon B.J."/>
            <person name="Leng Y."/>
            <person name="Wu D."/>
            <person name="Bushley K.E."/>
            <person name="Ohm R.A."/>
            <person name="Otillar R."/>
            <person name="Martin J."/>
            <person name="Schackwitz W."/>
            <person name="Grimwood J."/>
            <person name="MohdZainudin N."/>
            <person name="Xue C."/>
            <person name="Wang R."/>
            <person name="Manning V.A."/>
            <person name="Dhillon B."/>
            <person name="Tu Z.J."/>
            <person name="Steffenson B.J."/>
            <person name="Salamov A."/>
            <person name="Sun H."/>
            <person name="Lowry S."/>
            <person name="LaButti K."/>
            <person name="Han J."/>
            <person name="Copeland A."/>
            <person name="Lindquist E."/>
            <person name="Barry K."/>
            <person name="Schmutz J."/>
            <person name="Baker S.E."/>
            <person name="Ciuffetti L.M."/>
            <person name="Grigoriev I.V."/>
            <person name="Zhong S."/>
            <person name="Turgeon B.G."/>
        </authorList>
    </citation>
    <scope>NUCLEOTIDE SEQUENCE [LARGE SCALE GENOMIC DNA]</scope>
    <source>
        <strain evidence="3 4">ATCC 44560</strain>
    </source>
</reference>
<dbReference type="OrthoDB" id="3798910at2759"/>
<feature type="region of interest" description="Disordered" evidence="2">
    <location>
        <begin position="305"/>
        <end position="325"/>
    </location>
</feature>
<dbReference type="EMBL" id="KI964207">
    <property type="protein sequence ID" value="EUC40022.1"/>
    <property type="molecule type" value="Genomic_DNA"/>
</dbReference>
<dbReference type="KEGG" id="bor:COCMIDRAFT_41576"/>
<accession>W6YLD6</accession>
<keyword evidence="4" id="KW-1185">Reference proteome</keyword>
<feature type="coiled-coil region" evidence="1">
    <location>
        <begin position="576"/>
        <end position="603"/>
    </location>
</feature>
<evidence type="ECO:0000256" key="1">
    <source>
        <dbReference type="SAM" id="Coils"/>
    </source>
</evidence>
<proteinExistence type="predicted"/>
<dbReference type="AlphaFoldDB" id="W6YLD6"/>
<sequence>MAPNGYLSSALALIKIKRFADNWLQISDAIDYDDLVALVDALDYLKKDAQEKMTIRRASQANMQTHLRPACVGGANQGVRRSSRRLASAPQYASTGSLFVSEDETESESSSQNDGIRSTMLREENYDENETRNAAAEILMNHPTLLPVDNDSQADKIHLKKNFGDTVSQLRHPIEQEQSSPAPYTARLVSNEQDECTDVQPMQDLNEAPNVQVHQETSDTALYQSLEDPEDVENQQFPELSHSSLVHQPQLGLMDQDISDSLFGGEEFGVGIFNNLPSPQYFNETFEDLYSTSVHDEVQRDVEETTTYPDEQHPTNQSHTEHFDGDPTVQGYVDLACRLGFRLPHETADDADCVDVQEVLVPLVKETPLTSRLLHGILYTLLPGPTLIVDFCSGAFDPEAVEGSTCTDFVAIVRRNEDSSPLLVVGLETSKTFFILDSETWDLPSLGIPWLIRPKWRTEYTDLARLETQLQTSEVFVPNLENFELEALRESLLRKPSEINRGRCLRILQCVNEIGSPHILESLKLACTRKDECQTYSATEQPIFEKLFHIHIYLDRQQSQSHILVARNRYIKYCYFETYLRAVKALQEEKRNSTQERRRVSARKRTTSFKQGISEILPPTPHTEEIHRVYENLSPSEKKRRAPDMVKDEISKKIVKEYGGNEKRIRRNINKYIKDGRVLHHILRGERSLDPALLILFPSFGSDLPSLSVTQFGLELEELEEKALMEAVWFGEVLQARPELLEPVPKAVLDLISNTLTHDLDLQGRDPDSFRNCCPNGEMKTEPGSNTINQDAWPCLGAISIDRLNVLIFWESSWLSTHEYHALRQDGNQGWLVHARGENELLISWEPTIERKSIQSSPQDLLHEFPIEVRKDRPGLLGYVAAKALPPYLNAGSRFPAFLAYWKVARMTKGLFYYLQQIYSSHRGYIVHEELDKVWIQWEPTWVVYENLNESKREQLLQISHDPEAILHRFHKAIVHYSMRSVVERRISKRTIN</sequence>
<keyword evidence="1" id="KW-0175">Coiled coil</keyword>
<evidence type="ECO:0000313" key="3">
    <source>
        <dbReference type="EMBL" id="EUC40022.1"/>
    </source>
</evidence>
<feature type="region of interest" description="Disordered" evidence="2">
    <location>
        <begin position="97"/>
        <end position="126"/>
    </location>
</feature>
<dbReference type="HOGENOM" id="CLU_307362_0_0_1"/>
<protein>
    <submittedName>
        <fullName evidence="3">Uncharacterized protein</fullName>
    </submittedName>
</protein>
<organism evidence="3 4">
    <name type="scientific">Bipolaris oryzae ATCC 44560</name>
    <dbReference type="NCBI Taxonomy" id="930090"/>
    <lineage>
        <taxon>Eukaryota</taxon>
        <taxon>Fungi</taxon>
        <taxon>Dikarya</taxon>
        <taxon>Ascomycota</taxon>
        <taxon>Pezizomycotina</taxon>
        <taxon>Dothideomycetes</taxon>
        <taxon>Pleosporomycetidae</taxon>
        <taxon>Pleosporales</taxon>
        <taxon>Pleosporineae</taxon>
        <taxon>Pleosporaceae</taxon>
        <taxon>Bipolaris</taxon>
    </lineage>
</organism>
<evidence type="ECO:0000256" key="2">
    <source>
        <dbReference type="SAM" id="MobiDB-lite"/>
    </source>
</evidence>
<dbReference type="GeneID" id="19124086"/>
<evidence type="ECO:0000313" key="4">
    <source>
        <dbReference type="Proteomes" id="UP000054032"/>
    </source>
</evidence>
<dbReference type="Proteomes" id="UP000054032">
    <property type="component" value="Unassembled WGS sequence"/>
</dbReference>
<feature type="compositionally biased region" description="Polar residues" evidence="2">
    <location>
        <begin position="305"/>
        <end position="318"/>
    </location>
</feature>
<dbReference type="RefSeq" id="XP_007693454.1">
    <property type="nucleotide sequence ID" value="XM_007695264.1"/>
</dbReference>
<name>W6YLD6_COCMI</name>